<sequence>MTCPDHRAPPTCETASFQYRRTANYLHSLVSSNATSRTLSPVADLPNSHTLIHTHTLTHTLLLCAGAMATSFGAATASAAAYVTENAHKSSTYLPLCHRHFVLRSNSNKVSFRLSSRPKLRLSSKGLQSGWNRSSMVKAQLNEVAVGGFSKAAASTPAEAKDVKLSNEPPVTNLASEESISEFIAQVASLVKLVDSKDIVELELKQLDCELLIRKKEALPPPPSPPITYVQSQPQPAVLPPVSTPSPVPTAASSPAPTPAPSPPKAQPSKSSHPPLKCPMAGTFYRSPGPGEPPFVKVGDKVKKGQVICIIEAMKLMNEIEADQSGTIVEIVAEDGKPVSVDTVTSLRYRTIVLVKPKAEHE</sequence>
<dbReference type="EMBL" id="JABTTQ020001042">
    <property type="protein sequence ID" value="KAK6136353.1"/>
    <property type="molecule type" value="Genomic_DNA"/>
</dbReference>
<evidence type="ECO:0000256" key="2">
    <source>
        <dbReference type="ARBA" id="ARBA00022516"/>
    </source>
</evidence>
<proteinExistence type="predicted"/>
<dbReference type="InterPro" id="IPR011053">
    <property type="entry name" value="Single_hybrid_motif"/>
</dbReference>
<keyword evidence="6" id="KW-0092">Biotin</keyword>
<dbReference type="PANTHER" id="PTHR43416">
    <property type="entry name" value="DIHYDROLIPOYLLYSINE-RESIDUE SUCCINYLTRANSFERASE COMPONENT OF 2-OXOGLUTARATE DEHYDROGENASE COMPLEX, MITOCHONDRIAL-RELATED"/>
    <property type="match status" value="1"/>
</dbReference>
<evidence type="ECO:0000256" key="6">
    <source>
        <dbReference type="ARBA" id="ARBA00023267"/>
    </source>
</evidence>
<keyword evidence="5" id="KW-0275">Fatty acid biosynthesis</keyword>
<name>A0ABR0VNY4_REHGL</name>
<evidence type="ECO:0000313" key="9">
    <source>
        <dbReference type="EMBL" id="KAK6136353.1"/>
    </source>
</evidence>
<dbReference type="PROSITE" id="PS00188">
    <property type="entry name" value="BIOTIN"/>
    <property type="match status" value="1"/>
</dbReference>
<dbReference type="CDD" id="cd06850">
    <property type="entry name" value="biotinyl_domain"/>
    <property type="match status" value="1"/>
</dbReference>
<evidence type="ECO:0000256" key="1">
    <source>
        <dbReference type="ARBA" id="ARBA00005194"/>
    </source>
</evidence>
<dbReference type="PANTHER" id="PTHR43416:SF38">
    <property type="entry name" value="BIOTIN CARBOXYL CARRIER PROTEIN OF ACETYL-COA CARBOXYLASE 1, CHLOROPLASTIC"/>
    <property type="match status" value="1"/>
</dbReference>
<organism evidence="9 10">
    <name type="scientific">Rehmannia glutinosa</name>
    <name type="common">Chinese foxglove</name>
    <dbReference type="NCBI Taxonomy" id="99300"/>
    <lineage>
        <taxon>Eukaryota</taxon>
        <taxon>Viridiplantae</taxon>
        <taxon>Streptophyta</taxon>
        <taxon>Embryophyta</taxon>
        <taxon>Tracheophyta</taxon>
        <taxon>Spermatophyta</taxon>
        <taxon>Magnoliopsida</taxon>
        <taxon>eudicotyledons</taxon>
        <taxon>Gunneridae</taxon>
        <taxon>Pentapetalae</taxon>
        <taxon>asterids</taxon>
        <taxon>lamiids</taxon>
        <taxon>Lamiales</taxon>
        <taxon>Orobanchaceae</taxon>
        <taxon>Rehmannieae</taxon>
        <taxon>Rehmannia</taxon>
    </lineage>
</organism>
<keyword evidence="10" id="KW-1185">Reference proteome</keyword>
<comment type="pathway">
    <text evidence="1">Lipid metabolism; fatty acid biosynthesis.</text>
</comment>
<dbReference type="Proteomes" id="UP001318860">
    <property type="component" value="Unassembled WGS sequence"/>
</dbReference>
<feature type="compositionally biased region" description="Pro residues" evidence="7">
    <location>
        <begin position="256"/>
        <end position="266"/>
    </location>
</feature>
<dbReference type="InterPro" id="IPR001882">
    <property type="entry name" value="Biotin_BS"/>
</dbReference>
<evidence type="ECO:0000313" key="10">
    <source>
        <dbReference type="Proteomes" id="UP001318860"/>
    </source>
</evidence>
<evidence type="ECO:0000256" key="3">
    <source>
        <dbReference type="ARBA" id="ARBA00022832"/>
    </source>
</evidence>
<feature type="region of interest" description="Disordered" evidence="7">
    <location>
        <begin position="220"/>
        <end position="284"/>
    </location>
</feature>
<dbReference type="InterPro" id="IPR001249">
    <property type="entry name" value="AcCoA_biotinCC"/>
</dbReference>
<reference evidence="9 10" key="1">
    <citation type="journal article" date="2021" name="Comput. Struct. Biotechnol. J.">
        <title>De novo genome assembly of the potent medicinal plant Rehmannia glutinosa using nanopore technology.</title>
        <authorList>
            <person name="Ma L."/>
            <person name="Dong C."/>
            <person name="Song C."/>
            <person name="Wang X."/>
            <person name="Zheng X."/>
            <person name="Niu Y."/>
            <person name="Chen S."/>
            <person name="Feng W."/>
        </authorList>
    </citation>
    <scope>NUCLEOTIDE SEQUENCE [LARGE SCALE GENOMIC DNA]</scope>
    <source>
        <strain evidence="9">DH-2019</strain>
    </source>
</reference>
<dbReference type="Pfam" id="PF00364">
    <property type="entry name" value="Biotin_lipoyl"/>
    <property type="match status" value="1"/>
</dbReference>
<comment type="caution">
    <text evidence="9">The sequence shown here is derived from an EMBL/GenBank/DDBJ whole genome shotgun (WGS) entry which is preliminary data.</text>
</comment>
<dbReference type="Gene3D" id="2.40.50.100">
    <property type="match status" value="1"/>
</dbReference>
<protein>
    <recommendedName>
        <fullName evidence="8">Lipoyl-binding domain-containing protein</fullName>
    </recommendedName>
</protein>
<keyword evidence="3" id="KW-0276">Fatty acid metabolism</keyword>
<keyword evidence="4" id="KW-0443">Lipid metabolism</keyword>
<feature type="compositionally biased region" description="Pro residues" evidence="7">
    <location>
        <begin position="237"/>
        <end position="248"/>
    </location>
</feature>
<dbReference type="NCBIfam" id="TIGR00531">
    <property type="entry name" value="BCCP"/>
    <property type="match status" value="1"/>
</dbReference>
<dbReference type="SUPFAM" id="SSF51230">
    <property type="entry name" value="Single hybrid motif"/>
    <property type="match status" value="1"/>
</dbReference>
<evidence type="ECO:0000256" key="4">
    <source>
        <dbReference type="ARBA" id="ARBA00023098"/>
    </source>
</evidence>
<evidence type="ECO:0000256" key="7">
    <source>
        <dbReference type="SAM" id="MobiDB-lite"/>
    </source>
</evidence>
<evidence type="ECO:0000256" key="5">
    <source>
        <dbReference type="ARBA" id="ARBA00023160"/>
    </source>
</evidence>
<keyword evidence="2" id="KW-0444">Lipid biosynthesis</keyword>
<gene>
    <name evidence="9" type="ORF">DH2020_029924</name>
</gene>
<dbReference type="PRINTS" id="PR01071">
    <property type="entry name" value="ACOABIOTINCC"/>
</dbReference>
<evidence type="ECO:0000259" key="8">
    <source>
        <dbReference type="PROSITE" id="PS50968"/>
    </source>
</evidence>
<accession>A0ABR0VNY4</accession>
<dbReference type="InterPro" id="IPR050537">
    <property type="entry name" value="2-oxoacid_dehydrogenase"/>
</dbReference>
<dbReference type="PROSITE" id="PS50968">
    <property type="entry name" value="BIOTINYL_LIPOYL"/>
    <property type="match status" value="1"/>
</dbReference>
<dbReference type="InterPro" id="IPR000089">
    <property type="entry name" value="Biotin_lipoyl"/>
</dbReference>
<feature type="domain" description="Lipoyl-binding" evidence="8">
    <location>
        <begin position="273"/>
        <end position="356"/>
    </location>
</feature>